<proteinExistence type="predicted"/>
<dbReference type="GO" id="GO:0004523">
    <property type="term" value="F:RNA-DNA hybrid ribonuclease activity"/>
    <property type="evidence" value="ECO:0007669"/>
    <property type="project" value="InterPro"/>
</dbReference>
<dbReference type="EMBL" id="CP133622">
    <property type="protein sequence ID" value="WMV54518.1"/>
    <property type="molecule type" value="Genomic_DNA"/>
</dbReference>
<dbReference type="InterPro" id="IPR053151">
    <property type="entry name" value="RNase_H-like"/>
</dbReference>
<name>A0AAF0UX06_SOLVR</name>
<accession>A0AAF0UX06</accession>
<sequence length="106" mass="12466">MQNVIVETDSLSLKKIIQQSWRVPWEIAEKVEEIREIMKKIRTKITHIFREGNSLADSLANIVIESQAEHQYSCFQELPVKERRILNADKAQIPTFRIRTHTIIPQ</sequence>
<gene>
    <name evidence="2" type="ORF">MTR67_047903</name>
</gene>
<dbReference type="Proteomes" id="UP001234989">
    <property type="component" value="Chromosome 11"/>
</dbReference>
<dbReference type="CDD" id="cd06222">
    <property type="entry name" value="RNase_H_like"/>
    <property type="match status" value="1"/>
</dbReference>
<evidence type="ECO:0000313" key="2">
    <source>
        <dbReference type="EMBL" id="WMV54518.1"/>
    </source>
</evidence>
<dbReference type="InterPro" id="IPR044730">
    <property type="entry name" value="RNase_H-like_dom_plant"/>
</dbReference>
<organism evidence="2 3">
    <name type="scientific">Solanum verrucosum</name>
    <dbReference type="NCBI Taxonomy" id="315347"/>
    <lineage>
        <taxon>Eukaryota</taxon>
        <taxon>Viridiplantae</taxon>
        <taxon>Streptophyta</taxon>
        <taxon>Embryophyta</taxon>
        <taxon>Tracheophyta</taxon>
        <taxon>Spermatophyta</taxon>
        <taxon>Magnoliopsida</taxon>
        <taxon>eudicotyledons</taxon>
        <taxon>Gunneridae</taxon>
        <taxon>Pentapetalae</taxon>
        <taxon>asterids</taxon>
        <taxon>lamiids</taxon>
        <taxon>Solanales</taxon>
        <taxon>Solanaceae</taxon>
        <taxon>Solanoideae</taxon>
        <taxon>Solaneae</taxon>
        <taxon>Solanum</taxon>
    </lineage>
</organism>
<dbReference type="AlphaFoldDB" id="A0AAF0UX06"/>
<feature type="domain" description="RNase H type-1" evidence="1">
    <location>
        <begin position="2"/>
        <end position="61"/>
    </location>
</feature>
<dbReference type="InterPro" id="IPR036397">
    <property type="entry name" value="RNaseH_sf"/>
</dbReference>
<dbReference type="Gene3D" id="3.30.420.10">
    <property type="entry name" value="Ribonuclease H-like superfamily/Ribonuclease H"/>
    <property type="match status" value="1"/>
</dbReference>
<dbReference type="InterPro" id="IPR002156">
    <property type="entry name" value="RNaseH_domain"/>
</dbReference>
<dbReference type="PANTHER" id="PTHR47723">
    <property type="entry name" value="OS05G0353850 PROTEIN"/>
    <property type="match status" value="1"/>
</dbReference>
<keyword evidence="3" id="KW-1185">Reference proteome</keyword>
<evidence type="ECO:0000259" key="1">
    <source>
        <dbReference type="Pfam" id="PF13456"/>
    </source>
</evidence>
<dbReference type="SUPFAM" id="SSF53098">
    <property type="entry name" value="Ribonuclease H-like"/>
    <property type="match status" value="1"/>
</dbReference>
<protein>
    <recommendedName>
        <fullName evidence="1">RNase H type-1 domain-containing protein</fullName>
    </recommendedName>
</protein>
<dbReference type="PANTHER" id="PTHR47723:SF24">
    <property type="entry name" value="RNASE H TYPE-1 DOMAIN-CONTAINING PROTEIN"/>
    <property type="match status" value="1"/>
</dbReference>
<evidence type="ECO:0000313" key="3">
    <source>
        <dbReference type="Proteomes" id="UP001234989"/>
    </source>
</evidence>
<dbReference type="GO" id="GO:0003676">
    <property type="term" value="F:nucleic acid binding"/>
    <property type="evidence" value="ECO:0007669"/>
    <property type="project" value="InterPro"/>
</dbReference>
<reference evidence="2" key="1">
    <citation type="submission" date="2023-08" db="EMBL/GenBank/DDBJ databases">
        <title>A de novo genome assembly of Solanum verrucosum Schlechtendal, a Mexican diploid species geographically isolated from the other diploid A-genome species in potato relatives.</title>
        <authorList>
            <person name="Hosaka K."/>
        </authorList>
    </citation>
    <scope>NUCLEOTIDE SEQUENCE</scope>
    <source>
        <tissue evidence="2">Young leaves</tissue>
    </source>
</reference>
<dbReference type="Pfam" id="PF13456">
    <property type="entry name" value="RVT_3"/>
    <property type="match status" value="1"/>
</dbReference>
<dbReference type="InterPro" id="IPR012337">
    <property type="entry name" value="RNaseH-like_sf"/>
</dbReference>